<evidence type="ECO:0000313" key="1">
    <source>
        <dbReference type="EMBL" id="PGH23968.1"/>
    </source>
</evidence>
<proteinExistence type="predicted"/>
<accession>A0A2B7YSU6</accession>
<dbReference type="Proteomes" id="UP000224634">
    <property type="component" value="Unassembled WGS sequence"/>
</dbReference>
<dbReference type="EMBL" id="PDNA01000018">
    <property type="protein sequence ID" value="PGH23968.1"/>
    <property type="molecule type" value="Genomic_DNA"/>
</dbReference>
<organism evidence="1 2">
    <name type="scientific">Polytolypa hystricis (strain UAMH7299)</name>
    <dbReference type="NCBI Taxonomy" id="1447883"/>
    <lineage>
        <taxon>Eukaryota</taxon>
        <taxon>Fungi</taxon>
        <taxon>Dikarya</taxon>
        <taxon>Ascomycota</taxon>
        <taxon>Pezizomycotina</taxon>
        <taxon>Eurotiomycetes</taxon>
        <taxon>Eurotiomycetidae</taxon>
        <taxon>Onygenales</taxon>
        <taxon>Onygenales incertae sedis</taxon>
        <taxon>Polytolypa</taxon>
    </lineage>
</organism>
<dbReference type="AlphaFoldDB" id="A0A2B7YSU6"/>
<protein>
    <submittedName>
        <fullName evidence="1">Uncharacterized protein</fullName>
    </submittedName>
</protein>
<evidence type="ECO:0000313" key="2">
    <source>
        <dbReference type="Proteomes" id="UP000224634"/>
    </source>
</evidence>
<comment type="caution">
    <text evidence="1">The sequence shown here is derived from an EMBL/GenBank/DDBJ whole genome shotgun (WGS) entry which is preliminary data.</text>
</comment>
<reference evidence="1 2" key="1">
    <citation type="submission" date="2017-10" db="EMBL/GenBank/DDBJ databases">
        <title>Comparative genomics in systemic dimorphic fungi from Ajellomycetaceae.</title>
        <authorList>
            <person name="Munoz J.F."/>
            <person name="Mcewen J.G."/>
            <person name="Clay O.K."/>
            <person name="Cuomo C.A."/>
        </authorList>
    </citation>
    <scope>NUCLEOTIDE SEQUENCE [LARGE SCALE GENOMIC DNA]</scope>
    <source>
        <strain evidence="1 2">UAMH7299</strain>
    </source>
</reference>
<name>A0A2B7YSU6_POLH7</name>
<keyword evidence="2" id="KW-1185">Reference proteome</keyword>
<sequence length="129" mass="13930">MSRLSQAVSLSSLGGTQTRRNLSKHFGQKHNNGDENVLSTVVIQAGIESLGGLRDRIRQAELSGNTVFGSAVKHWHSSDQAARWQMIGSGQQNNQSINSQQTHIERSALNVVLEKGLGFFMVPAACSVA</sequence>
<gene>
    <name evidence="1" type="ORF">AJ80_02030</name>
</gene>